<dbReference type="EMBL" id="BARU01007700">
    <property type="protein sequence ID" value="GAH46960.1"/>
    <property type="molecule type" value="Genomic_DNA"/>
</dbReference>
<evidence type="ECO:0000313" key="2">
    <source>
        <dbReference type="EMBL" id="GAH46960.1"/>
    </source>
</evidence>
<sequence length="142" mass="15863">METKDEKPTEDKILEKDEKPETTAKEITDKEVAEKEAIDKENKAKAEKELAEKETKTKAKKEKKAEAARKRRAAKKKAASKEPAFKIKRIRMLMSIANEKVAYTAGAVYEVGKDITLDDAEKRLREGVAELDASAVGPSETK</sequence>
<feature type="compositionally biased region" description="Basic and acidic residues" evidence="1">
    <location>
        <begin position="1"/>
        <end position="68"/>
    </location>
</feature>
<feature type="region of interest" description="Disordered" evidence="1">
    <location>
        <begin position="1"/>
        <end position="82"/>
    </location>
</feature>
<organism evidence="2">
    <name type="scientific">marine sediment metagenome</name>
    <dbReference type="NCBI Taxonomy" id="412755"/>
    <lineage>
        <taxon>unclassified sequences</taxon>
        <taxon>metagenomes</taxon>
        <taxon>ecological metagenomes</taxon>
    </lineage>
</organism>
<gene>
    <name evidence="2" type="ORF">S03H2_15169</name>
</gene>
<feature type="compositionally biased region" description="Basic residues" evidence="1">
    <location>
        <begin position="69"/>
        <end position="78"/>
    </location>
</feature>
<comment type="caution">
    <text evidence="2">The sequence shown here is derived from an EMBL/GenBank/DDBJ whole genome shotgun (WGS) entry which is preliminary data.</text>
</comment>
<evidence type="ECO:0000256" key="1">
    <source>
        <dbReference type="SAM" id="MobiDB-lite"/>
    </source>
</evidence>
<reference evidence="2" key="1">
    <citation type="journal article" date="2014" name="Front. Microbiol.">
        <title>High frequency of phylogenetically diverse reductive dehalogenase-homologous genes in deep subseafloor sedimentary metagenomes.</title>
        <authorList>
            <person name="Kawai M."/>
            <person name="Futagami T."/>
            <person name="Toyoda A."/>
            <person name="Takaki Y."/>
            <person name="Nishi S."/>
            <person name="Hori S."/>
            <person name="Arai W."/>
            <person name="Tsubouchi T."/>
            <person name="Morono Y."/>
            <person name="Uchiyama I."/>
            <person name="Ito T."/>
            <person name="Fujiyama A."/>
            <person name="Inagaki F."/>
            <person name="Takami H."/>
        </authorList>
    </citation>
    <scope>NUCLEOTIDE SEQUENCE</scope>
    <source>
        <strain evidence="2">Expedition CK06-06</strain>
    </source>
</reference>
<dbReference type="AlphaFoldDB" id="X1GQ38"/>
<proteinExistence type="predicted"/>
<name>X1GQ38_9ZZZZ</name>
<accession>X1GQ38</accession>
<protein>
    <submittedName>
        <fullName evidence="2">Uncharacterized protein</fullName>
    </submittedName>
</protein>